<name>D2A4D3_TRICA</name>
<dbReference type="HOGENOM" id="CLU_1095517_0_0_1"/>
<dbReference type="PhylomeDB" id="D2A4D3"/>
<proteinExistence type="predicted"/>
<dbReference type="FunFam" id="3.30.70.270:FF:000020">
    <property type="entry name" value="Transposon Tf2-6 polyprotein-like Protein"/>
    <property type="match status" value="1"/>
</dbReference>
<accession>D2A4D3</accession>
<dbReference type="Gene3D" id="3.10.10.10">
    <property type="entry name" value="HIV Type 1 Reverse Transcriptase, subunit A, domain 1"/>
    <property type="match status" value="1"/>
</dbReference>
<protein>
    <recommendedName>
        <fullName evidence="1">RNA-directed DNA polymerase</fullName>
        <ecNumber evidence="1">2.7.7.49</ecNumber>
    </recommendedName>
</protein>
<feature type="compositionally biased region" description="Basic and acidic residues" evidence="2">
    <location>
        <begin position="78"/>
        <end position="91"/>
    </location>
</feature>
<dbReference type="PANTHER" id="PTHR33064">
    <property type="entry name" value="POL PROTEIN"/>
    <property type="match status" value="1"/>
</dbReference>
<dbReference type="AlphaFoldDB" id="D2A4D3"/>
<dbReference type="EMBL" id="KQ971348">
    <property type="protein sequence ID" value="EFA05651.1"/>
    <property type="molecule type" value="Genomic_DNA"/>
</dbReference>
<dbReference type="GO" id="GO:0003964">
    <property type="term" value="F:RNA-directed DNA polymerase activity"/>
    <property type="evidence" value="ECO:0007669"/>
    <property type="project" value="UniProtKB-EC"/>
</dbReference>
<organism evidence="3 4">
    <name type="scientific">Tribolium castaneum</name>
    <name type="common">Red flour beetle</name>
    <dbReference type="NCBI Taxonomy" id="7070"/>
    <lineage>
        <taxon>Eukaryota</taxon>
        <taxon>Metazoa</taxon>
        <taxon>Ecdysozoa</taxon>
        <taxon>Arthropoda</taxon>
        <taxon>Hexapoda</taxon>
        <taxon>Insecta</taxon>
        <taxon>Pterygota</taxon>
        <taxon>Neoptera</taxon>
        <taxon>Endopterygota</taxon>
        <taxon>Coleoptera</taxon>
        <taxon>Polyphaga</taxon>
        <taxon>Cucujiformia</taxon>
        <taxon>Tenebrionidae</taxon>
        <taxon>Tenebrionidae incertae sedis</taxon>
        <taxon>Tribolium</taxon>
    </lineage>
</organism>
<dbReference type="STRING" id="7070.D2A4D3"/>
<reference evidence="3 4" key="2">
    <citation type="journal article" date="2010" name="Nucleic Acids Res.">
        <title>BeetleBase in 2010: revisions to provide comprehensive genomic information for Tribolium castaneum.</title>
        <authorList>
            <person name="Kim H.S."/>
            <person name="Murphy T."/>
            <person name="Xia J."/>
            <person name="Caragea D."/>
            <person name="Park Y."/>
            <person name="Beeman R.W."/>
            <person name="Lorenzen M.D."/>
            <person name="Butcher S."/>
            <person name="Manak J.R."/>
            <person name="Brown S.J."/>
        </authorList>
    </citation>
    <scope>GENOME REANNOTATION</scope>
    <source>
        <strain evidence="3 4">Georgia GA2</strain>
    </source>
</reference>
<dbReference type="EC" id="2.7.7.49" evidence="1"/>
<reference evidence="3 4" key="1">
    <citation type="journal article" date="2008" name="Nature">
        <title>The genome of the model beetle and pest Tribolium castaneum.</title>
        <authorList>
            <consortium name="Tribolium Genome Sequencing Consortium"/>
            <person name="Richards S."/>
            <person name="Gibbs R.A."/>
            <person name="Weinstock G.M."/>
            <person name="Brown S.J."/>
            <person name="Denell R."/>
            <person name="Beeman R.W."/>
            <person name="Gibbs R."/>
            <person name="Beeman R.W."/>
            <person name="Brown S.J."/>
            <person name="Bucher G."/>
            <person name="Friedrich M."/>
            <person name="Grimmelikhuijzen C.J."/>
            <person name="Klingler M."/>
            <person name="Lorenzen M."/>
            <person name="Richards S."/>
            <person name="Roth S."/>
            <person name="Schroder R."/>
            <person name="Tautz D."/>
            <person name="Zdobnov E.M."/>
            <person name="Muzny D."/>
            <person name="Gibbs R.A."/>
            <person name="Weinstock G.M."/>
            <person name="Attaway T."/>
            <person name="Bell S."/>
            <person name="Buhay C.J."/>
            <person name="Chandrabose M.N."/>
            <person name="Chavez D."/>
            <person name="Clerk-Blankenburg K.P."/>
            <person name="Cree A."/>
            <person name="Dao M."/>
            <person name="Davis C."/>
            <person name="Chacko J."/>
            <person name="Dinh H."/>
            <person name="Dugan-Rocha S."/>
            <person name="Fowler G."/>
            <person name="Garner T.T."/>
            <person name="Garnes J."/>
            <person name="Gnirke A."/>
            <person name="Hawes A."/>
            <person name="Hernandez J."/>
            <person name="Hines S."/>
            <person name="Holder M."/>
            <person name="Hume J."/>
            <person name="Jhangiani S.N."/>
            <person name="Joshi V."/>
            <person name="Khan Z.M."/>
            <person name="Jackson L."/>
            <person name="Kovar C."/>
            <person name="Kowis A."/>
            <person name="Lee S."/>
            <person name="Lewis L.R."/>
            <person name="Margolis J."/>
            <person name="Morgan M."/>
            <person name="Nazareth L.V."/>
            <person name="Nguyen N."/>
            <person name="Okwuonu G."/>
            <person name="Parker D."/>
            <person name="Richards S."/>
            <person name="Ruiz S.J."/>
            <person name="Santibanez J."/>
            <person name="Savard J."/>
            <person name="Scherer S.E."/>
            <person name="Schneider B."/>
            <person name="Sodergren E."/>
            <person name="Tautz D."/>
            <person name="Vattahil S."/>
            <person name="Villasana D."/>
            <person name="White C.S."/>
            <person name="Wright R."/>
            <person name="Park Y."/>
            <person name="Beeman R.W."/>
            <person name="Lord J."/>
            <person name="Oppert B."/>
            <person name="Lorenzen M."/>
            <person name="Brown S."/>
            <person name="Wang L."/>
            <person name="Savard J."/>
            <person name="Tautz D."/>
            <person name="Richards S."/>
            <person name="Weinstock G."/>
            <person name="Gibbs R.A."/>
            <person name="Liu Y."/>
            <person name="Worley K."/>
            <person name="Weinstock G."/>
            <person name="Elsik C.G."/>
            <person name="Reese J.T."/>
            <person name="Elhaik E."/>
            <person name="Landan G."/>
            <person name="Graur D."/>
            <person name="Arensburger P."/>
            <person name="Atkinson P."/>
            <person name="Beeman R.W."/>
            <person name="Beidler J."/>
            <person name="Brown S.J."/>
            <person name="Demuth J.P."/>
            <person name="Drury D.W."/>
            <person name="Du Y.Z."/>
            <person name="Fujiwara H."/>
            <person name="Lorenzen M."/>
            <person name="Maselli V."/>
            <person name="Osanai M."/>
            <person name="Park Y."/>
            <person name="Robertson H.M."/>
            <person name="Tu Z."/>
            <person name="Wang J.J."/>
            <person name="Wang S."/>
            <person name="Richards S."/>
            <person name="Song H."/>
            <person name="Zhang L."/>
            <person name="Sodergren E."/>
            <person name="Werner D."/>
            <person name="Stanke M."/>
            <person name="Morgenstern B."/>
            <person name="Solovyev V."/>
            <person name="Kosarev P."/>
            <person name="Brown G."/>
            <person name="Chen H.C."/>
            <person name="Ermolaeva O."/>
            <person name="Hlavina W."/>
            <person name="Kapustin Y."/>
            <person name="Kiryutin B."/>
            <person name="Kitts P."/>
            <person name="Maglott D."/>
            <person name="Pruitt K."/>
            <person name="Sapojnikov V."/>
            <person name="Souvorov A."/>
            <person name="Mackey A.J."/>
            <person name="Waterhouse R.M."/>
            <person name="Wyder S."/>
            <person name="Zdobnov E.M."/>
            <person name="Zdobnov E.M."/>
            <person name="Wyder S."/>
            <person name="Kriventseva E.V."/>
            <person name="Kadowaki T."/>
            <person name="Bork P."/>
            <person name="Aranda M."/>
            <person name="Bao R."/>
            <person name="Beermann A."/>
            <person name="Berns N."/>
            <person name="Bolognesi R."/>
            <person name="Bonneton F."/>
            <person name="Bopp D."/>
            <person name="Brown S.J."/>
            <person name="Bucher G."/>
            <person name="Butts T."/>
            <person name="Chaumot A."/>
            <person name="Denell R.E."/>
            <person name="Ferrier D.E."/>
            <person name="Friedrich M."/>
            <person name="Gordon C.M."/>
            <person name="Jindra M."/>
            <person name="Klingler M."/>
            <person name="Lan Q."/>
            <person name="Lattorff H.M."/>
            <person name="Laudet V."/>
            <person name="von Levetsow C."/>
            <person name="Liu Z."/>
            <person name="Lutz R."/>
            <person name="Lynch J.A."/>
            <person name="da Fonseca R.N."/>
            <person name="Posnien N."/>
            <person name="Reuter R."/>
            <person name="Roth S."/>
            <person name="Savard J."/>
            <person name="Schinko J.B."/>
            <person name="Schmitt C."/>
            <person name="Schoppmeier M."/>
            <person name="Schroder R."/>
            <person name="Shippy T.D."/>
            <person name="Simonnet F."/>
            <person name="Marques-Souza H."/>
            <person name="Tautz D."/>
            <person name="Tomoyasu Y."/>
            <person name="Trauner J."/>
            <person name="Van der Zee M."/>
            <person name="Vervoort M."/>
            <person name="Wittkopp N."/>
            <person name="Wimmer E.A."/>
            <person name="Yang X."/>
            <person name="Jones A.K."/>
            <person name="Sattelle D.B."/>
            <person name="Ebert P.R."/>
            <person name="Nelson D."/>
            <person name="Scott J.G."/>
            <person name="Beeman R.W."/>
            <person name="Muthukrishnan S."/>
            <person name="Kramer K.J."/>
            <person name="Arakane Y."/>
            <person name="Beeman R.W."/>
            <person name="Zhu Q."/>
            <person name="Hogenkamp D."/>
            <person name="Dixit R."/>
            <person name="Oppert B."/>
            <person name="Jiang H."/>
            <person name="Zou Z."/>
            <person name="Marshall J."/>
            <person name="Elpidina E."/>
            <person name="Vinokurov K."/>
            <person name="Oppert C."/>
            <person name="Zou Z."/>
            <person name="Evans J."/>
            <person name="Lu Z."/>
            <person name="Zhao P."/>
            <person name="Sumathipala N."/>
            <person name="Altincicek B."/>
            <person name="Vilcinskas A."/>
            <person name="Williams M."/>
            <person name="Hultmark D."/>
            <person name="Hetru C."/>
            <person name="Jiang H."/>
            <person name="Grimmelikhuijzen C.J."/>
            <person name="Hauser F."/>
            <person name="Cazzamali G."/>
            <person name="Williamson M."/>
            <person name="Park Y."/>
            <person name="Li B."/>
            <person name="Tanaka Y."/>
            <person name="Predel R."/>
            <person name="Neupert S."/>
            <person name="Schachtner J."/>
            <person name="Verleyen P."/>
            <person name="Raible F."/>
            <person name="Bork P."/>
            <person name="Friedrich M."/>
            <person name="Walden K.K."/>
            <person name="Robertson H.M."/>
            <person name="Angeli S."/>
            <person name="Foret S."/>
            <person name="Bucher G."/>
            <person name="Schuetz S."/>
            <person name="Maleszka R."/>
            <person name="Wimmer E.A."/>
            <person name="Beeman R.W."/>
            <person name="Lorenzen M."/>
            <person name="Tomoyasu Y."/>
            <person name="Miller S.C."/>
            <person name="Grossmann D."/>
            <person name="Bucher G."/>
        </authorList>
    </citation>
    <scope>NUCLEOTIDE SEQUENCE [LARGE SCALE GENOMIC DNA]</scope>
    <source>
        <strain evidence="3 4">Georgia GA2</strain>
    </source>
</reference>
<evidence type="ECO:0000313" key="3">
    <source>
        <dbReference type="EMBL" id="EFA05651.1"/>
    </source>
</evidence>
<sequence length="254" mass="29516">MSDESFIVQFEDGLLPSLSETFYMFSNPNMRSQDLKDLVFRISEVNRKTLVNNLASGSASFFASNQERGRFWASNGARGKETTQQKKEQSRLPHTRKDKGAQPIKCKPYRVSDKEREIINKKIEEMLEDEIIELSTSPRCLPVVLAKKKDEHLQKLRKVFPQIRDAGSTLQPDKCVYLKQEVEMLGFKVGANGIKVDEKIERFVNFPVPRKVKDIQSFLGMCNYYKKFIKNYAVITRPLHKATKKDRAWEWTEE</sequence>
<keyword evidence="4" id="KW-1185">Reference proteome</keyword>
<gene>
    <name evidence="3" type="primary">AUGUSTUS-3.0.2_15861</name>
    <name evidence="3" type="ORF">TcasGA2_TC015861</name>
</gene>
<feature type="region of interest" description="Disordered" evidence="2">
    <location>
        <begin position="75"/>
        <end position="102"/>
    </location>
</feature>
<dbReference type="InParanoid" id="D2A4D3"/>
<dbReference type="SUPFAM" id="SSF56672">
    <property type="entry name" value="DNA/RNA polymerases"/>
    <property type="match status" value="1"/>
</dbReference>
<dbReference type="InterPro" id="IPR051320">
    <property type="entry name" value="Viral_Replic_Matur_Polypro"/>
</dbReference>
<dbReference type="InterPro" id="IPR043502">
    <property type="entry name" value="DNA/RNA_pol_sf"/>
</dbReference>
<evidence type="ECO:0000313" key="4">
    <source>
        <dbReference type="Proteomes" id="UP000007266"/>
    </source>
</evidence>
<dbReference type="PANTHER" id="PTHR33064:SF37">
    <property type="entry name" value="RIBONUCLEASE H"/>
    <property type="match status" value="1"/>
</dbReference>
<evidence type="ECO:0000256" key="1">
    <source>
        <dbReference type="ARBA" id="ARBA00012493"/>
    </source>
</evidence>
<dbReference type="Proteomes" id="UP000007266">
    <property type="component" value="Linkage group 6"/>
</dbReference>
<dbReference type="Gene3D" id="3.30.70.270">
    <property type="match status" value="2"/>
</dbReference>
<dbReference type="InterPro" id="IPR043128">
    <property type="entry name" value="Rev_trsase/Diguanyl_cyclase"/>
</dbReference>
<evidence type="ECO:0000256" key="2">
    <source>
        <dbReference type="SAM" id="MobiDB-lite"/>
    </source>
</evidence>